<dbReference type="InterPro" id="IPR035890">
    <property type="entry name" value="Anti-sigma-28_factor_FlgM_sf"/>
</dbReference>
<evidence type="ECO:0000313" key="11">
    <source>
        <dbReference type="EMBL" id="MEO3680951.1"/>
    </source>
</evidence>
<dbReference type="InterPro" id="IPR007412">
    <property type="entry name" value="FlgM"/>
</dbReference>
<dbReference type="SUPFAM" id="SSF101498">
    <property type="entry name" value="Anti-sigma factor FlgM"/>
    <property type="match status" value="1"/>
</dbReference>
<dbReference type="Proteomes" id="UP001477278">
    <property type="component" value="Unassembled WGS sequence"/>
</dbReference>
<keyword evidence="5" id="KW-0805">Transcription regulation</keyword>
<dbReference type="InterPro" id="IPR031316">
    <property type="entry name" value="FlgM_C"/>
</dbReference>
<feature type="compositionally biased region" description="Polar residues" evidence="9">
    <location>
        <begin position="8"/>
        <end position="28"/>
    </location>
</feature>
<gene>
    <name evidence="11" type="primary">flgM</name>
    <name evidence="11" type="ORF">ABHN84_01420</name>
</gene>
<reference evidence="11 12" key="1">
    <citation type="submission" date="2024-05" db="EMBL/GenBank/DDBJ databases">
        <title>Genome sequencing of Marine Estuary Bacteria, Shewanella vesiculosa and S. baltica, and Pseudomonas syringae.</title>
        <authorList>
            <person name="Gurung A."/>
            <person name="Maclea K.S."/>
        </authorList>
    </citation>
    <scope>NUCLEOTIDE SEQUENCE [LARGE SCALE GENOMIC DNA]</scope>
    <source>
        <strain evidence="11 12">1A</strain>
    </source>
</reference>
<name>A0ABV0FNI2_9GAMM</name>
<evidence type="ECO:0000256" key="1">
    <source>
        <dbReference type="ARBA" id="ARBA00005322"/>
    </source>
</evidence>
<proteinExistence type="inferred from homology"/>
<keyword evidence="11" id="KW-0282">Flagellum</keyword>
<comment type="caution">
    <text evidence="11">The sequence shown here is derived from an EMBL/GenBank/DDBJ whole genome shotgun (WGS) entry which is preliminary data.</text>
</comment>
<keyword evidence="4" id="KW-1005">Bacterial flagellum biogenesis</keyword>
<evidence type="ECO:0000256" key="3">
    <source>
        <dbReference type="ARBA" id="ARBA00022491"/>
    </source>
</evidence>
<feature type="region of interest" description="Disordered" evidence="9">
    <location>
        <begin position="1"/>
        <end position="37"/>
    </location>
</feature>
<dbReference type="EMBL" id="JBDPZN010000001">
    <property type="protein sequence ID" value="MEO3680951.1"/>
    <property type="molecule type" value="Genomic_DNA"/>
</dbReference>
<keyword evidence="11" id="KW-0969">Cilium</keyword>
<evidence type="ECO:0000256" key="4">
    <source>
        <dbReference type="ARBA" id="ARBA00022795"/>
    </source>
</evidence>
<keyword evidence="3" id="KW-0678">Repressor</keyword>
<dbReference type="Pfam" id="PF04316">
    <property type="entry name" value="FlgM"/>
    <property type="match status" value="1"/>
</dbReference>
<evidence type="ECO:0000256" key="6">
    <source>
        <dbReference type="ARBA" id="ARBA00023163"/>
    </source>
</evidence>
<evidence type="ECO:0000256" key="5">
    <source>
        <dbReference type="ARBA" id="ARBA00023015"/>
    </source>
</evidence>
<feature type="domain" description="Anti-sigma-28 factor FlgM C-terminal" evidence="10">
    <location>
        <begin position="43"/>
        <end position="96"/>
    </location>
</feature>
<keyword evidence="11" id="KW-0966">Cell projection</keyword>
<protein>
    <recommendedName>
        <fullName evidence="2">Negative regulator of flagellin synthesis</fullName>
    </recommendedName>
    <alternativeName>
        <fullName evidence="8">Anti-sigma-28 factor</fullName>
    </alternativeName>
</protein>
<comment type="function">
    <text evidence="7">Responsible for the coupling of flagellin expression to flagellar assembly by preventing expression of the flagellin genes when a component of the middle class of proteins is defective. It negatively regulates flagellar genes by inhibiting the activity of FliA by directly binding to FliA.</text>
</comment>
<evidence type="ECO:0000256" key="7">
    <source>
        <dbReference type="ARBA" id="ARBA00024739"/>
    </source>
</evidence>
<organism evidence="11 12">
    <name type="scientific">Shewanella vesiculosa</name>
    <dbReference type="NCBI Taxonomy" id="518738"/>
    <lineage>
        <taxon>Bacteria</taxon>
        <taxon>Pseudomonadati</taxon>
        <taxon>Pseudomonadota</taxon>
        <taxon>Gammaproteobacteria</taxon>
        <taxon>Alteromonadales</taxon>
        <taxon>Shewanellaceae</taxon>
        <taxon>Shewanella</taxon>
    </lineage>
</organism>
<dbReference type="RefSeq" id="WP_347689450.1">
    <property type="nucleotide sequence ID" value="NZ_JBDPZN010000001.1"/>
</dbReference>
<keyword evidence="6" id="KW-0804">Transcription</keyword>
<comment type="similarity">
    <text evidence="1">Belongs to the FlgM family.</text>
</comment>
<sequence>MAIDIKHNTATNTQLRTARETQSNTKSDTAAVAQKTAAPVKTDSVSITSQAQQLQGAQTKMASLPEVDQKKVAEIKLAISEGRYKVDPEKLAANIASFEAELGSLSFDKE</sequence>
<evidence type="ECO:0000256" key="9">
    <source>
        <dbReference type="SAM" id="MobiDB-lite"/>
    </source>
</evidence>
<evidence type="ECO:0000313" key="12">
    <source>
        <dbReference type="Proteomes" id="UP001477278"/>
    </source>
</evidence>
<accession>A0ABV0FNI2</accession>
<evidence type="ECO:0000256" key="8">
    <source>
        <dbReference type="ARBA" id="ARBA00030117"/>
    </source>
</evidence>
<evidence type="ECO:0000256" key="2">
    <source>
        <dbReference type="ARBA" id="ARBA00017823"/>
    </source>
</evidence>
<keyword evidence="12" id="KW-1185">Reference proteome</keyword>
<evidence type="ECO:0000259" key="10">
    <source>
        <dbReference type="Pfam" id="PF04316"/>
    </source>
</evidence>
<dbReference type="NCBIfam" id="TIGR03824">
    <property type="entry name" value="FlgM_jcvi"/>
    <property type="match status" value="1"/>
</dbReference>